<sequence>MFGSGETSVTLLCPGYPVRVSPARQPPSARTVSKVVRVFLPELPPASPDAQRDLCPAPPVSARTADRRSGETPPPPASFTAALQQLPSRFPVAAPEARTPRFSANLLAGTPHAPRPRNAEPGSPAPRSANDTANDTADGRANDRANDTPDGRAAGPDGGNARNGGGRPTVERRPFGPTITEPTAALRRGRPADLRGRR</sequence>
<evidence type="ECO:0000256" key="1">
    <source>
        <dbReference type="SAM" id="MobiDB-lite"/>
    </source>
</evidence>
<evidence type="ECO:0000313" key="2">
    <source>
        <dbReference type="EMBL" id="GID57520.1"/>
    </source>
</evidence>
<evidence type="ECO:0000313" key="3">
    <source>
        <dbReference type="Proteomes" id="UP000612282"/>
    </source>
</evidence>
<feature type="region of interest" description="Disordered" evidence="1">
    <location>
        <begin position="43"/>
        <end position="198"/>
    </location>
</feature>
<reference evidence="2 3" key="1">
    <citation type="submission" date="2021-01" db="EMBL/GenBank/DDBJ databases">
        <title>Whole genome shotgun sequence of Actinoplanes couchii NBRC 106145.</title>
        <authorList>
            <person name="Komaki H."/>
            <person name="Tamura T."/>
        </authorList>
    </citation>
    <scope>NUCLEOTIDE SEQUENCE [LARGE SCALE GENOMIC DNA]</scope>
    <source>
        <strain evidence="2 3">NBRC 106145</strain>
    </source>
</reference>
<proteinExistence type="predicted"/>
<dbReference type="Proteomes" id="UP000612282">
    <property type="component" value="Unassembled WGS sequence"/>
</dbReference>
<keyword evidence="3" id="KW-1185">Reference proteome</keyword>
<protein>
    <submittedName>
        <fullName evidence="2">Uncharacterized protein</fullName>
    </submittedName>
</protein>
<name>A0ABQ3XGA1_9ACTN</name>
<gene>
    <name evidence="2" type="ORF">Aco03nite_059240</name>
</gene>
<comment type="caution">
    <text evidence="2">The sequence shown here is derived from an EMBL/GenBank/DDBJ whole genome shotgun (WGS) entry which is preliminary data.</text>
</comment>
<feature type="compositionally biased region" description="Basic and acidic residues" evidence="1">
    <location>
        <begin position="137"/>
        <end position="150"/>
    </location>
</feature>
<accession>A0ABQ3XGA1</accession>
<dbReference type="EMBL" id="BOMG01000073">
    <property type="protein sequence ID" value="GID57520.1"/>
    <property type="molecule type" value="Genomic_DNA"/>
</dbReference>
<organism evidence="2 3">
    <name type="scientific">Actinoplanes couchii</name>
    <dbReference type="NCBI Taxonomy" id="403638"/>
    <lineage>
        <taxon>Bacteria</taxon>
        <taxon>Bacillati</taxon>
        <taxon>Actinomycetota</taxon>
        <taxon>Actinomycetes</taxon>
        <taxon>Micromonosporales</taxon>
        <taxon>Micromonosporaceae</taxon>
        <taxon>Actinoplanes</taxon>
    </lineage>
</organism>
<feature type="compositionally biased region" description="Gly residues" evidence="1">
    <location>
        <begin position="156"/>
        <end position="167"/>
    </location>
</feature>